<feature type="compositionally biased region" description="Basic and acidic residues" evidence="2">
    <location>
        <begin position="111"/>
        <end position="123"/>
    </location>
</feature>
<feature type="coiled-coil region" evidence="1">
    <location>
        <begin position="581"/>
        <end position="622"/>
    </location>
</feature>
<feature type="region of interest" description="Disordered" evidence="2">
    <location>
        <begin position="757"/>
        <end position="860"/>
    </location>
</feature>
<feature type="region of interest" description="Disordered" evidence="2">
    <location>
        <begin position="111"/>
        <end position="144"/>
    </location>
</feature>
<proteinExistence type="predicted"/>
<keyword evidence="5" id="KW-1185">Reference proteome</keyword>
<evidence type="ECO:0000313" key="4">
    <source>
        <dbReference type="EMBL" id="CAE1285264.1"/>
    </source>
</evidence>
<name>A0A812D4T6_ACAPH</name>
<feature type="compositionally biased region" description="Basic and acidic residues" evidence="2">
    <location>
        <begin position="1051"/>
        <end position="1063"/>
    </location>
</feature>
<feature type="compositionally biased region" description="Basic and acidic residues" evidence="2">
    <location>
        <begin position="757"/>
        <end position="815"/>
    </location>
</feature>
<feature type="compositionally biased region" description="Polar residues" evidence="2">
    <location>
        <begin position="76"/>
        <end position="88"/>
    </location>
</feature>
<dbReference type="PANTHER" id="PTHR21616:SF2">
    <property type="entry name" value="CENTROSOME AND SPINDLE POLE-ASSOCIATED PROTEIN 1"/>
    <property type="match status" value="1"/>
</dbReference>
<feature type="compositionally biased region" description="Polar residues" evidence="2">
    <location>
        <begin position="841"/>
        <end position="860"/>
    </location>
</feature>
<evidence type="ECO:0000256" key="1">
    <source>
        <dbReference type="SAM" id="Coils"/>
    </source>
</evidence>
<sequence>MLTVLHIANNKTLTTTTGNLSLFIREQKSKLVNERSNLGLLFTSDESPSIWKLGQYENHRKKLQEERHNEYKNYLQSKESFKSEQNPVKSKPQEERKIQNIEQQLRELHEKSNGTLLVDKERPQNSVPSSLSKKKQPKKEEQNDFFANLGEYENKKKKLKEERERDYRNHLAEFTKRTQPRDENDFFLRNKPTKAVENISKDESLLTNNKPLSSRENHIMWADQAYEDRAAPPLYRSADYNSDYPLSRSKTSASEKAVNHYDMDLKDLANEYSARLSQPNLHEEIENRLRPSSLPPVSNNIFEDPLWSRLRENPQKIGPSSARSTLMMPEDYMKSALNNEERKSHGPHHSGNQHFIKDPVLTHANKLPENKTETYATLPIGNNQDGTKQRQKHNYREELQKQIRERNEMRLREKQLAQQFPYDANLIFPSEKQNPYPLPPQPPPPPEFEMDHLSQPINPRKFEQLQRASDLNLLLGQNLDQNQRQNITNNFAPNFMYDQLLFDGQNNSVDKAYTFYGMKSHFDDLPPAADIGLLTPPLKKIAETNYVPRTSYSTGPNQKNTAKFGPSAMVFGNDDSRLTARKRDQEYMKELEKQMQEKKIQKLKAKQEQERYDKRLEEENKQYNPFGRGGGGAPLKDSSGNILANLYQIKQNDVQLASFDQNMSQAAAKIQQGQQLDTDNFLATLPDLNEEPTHARGGHGIFGQPKTDAQKTAMDKYREELQKQMIDKRKQKLAEAERERLEEEKVNKRLEEERKKMQAEFEEEERKKKAKLEEEKKAEAEMRRQIEEKRKAAEKQRKEEDEKFQNEKMQQEKIRNNVPQVVTNRPKSPPVPALQRKINSESRANSVRQESPPQLITSQSPNTHEINRVKIHEESKPPVSPKFRAQSADVLNQLKVLRKGLQQKFLESEMRRHSAAQLLEPPNDVLINQKAVLLRRGSHTTVEPPTSTNPDVLQDFNQLKYRKQTGSRNAFRTQFPNSPVDLDSLEIQQRALINHQEKTLQKIRQKAPFRGNNEIEHPPLIRQKTVSPQPMLDSKSAFFDADSMPLLSDMFSDKRIQKTDSARSRRRRRLQSPLLSPLDNVSLRSNSVGSIVSLNPDKIARKNEARLKKLQNMTDAVSITEPEEILDRFMAKQDHNSPPSSLFDGFNY</sequence>
<accession>A0A812D4T6</accession>
<dbReference type="EMBL" id="CAHIKZ030002334">
    <property type="protein sequence ID" value="CAE1285264.1"/>
    <property type="molecule type" value="Genomic_DNA"/>
</dbReference>
<dbReference type="GO" id="GO:0000922">
    <property type="term" value="C:spindle pole"/>
    <property type="evidence" value="ECO:0007669"/>
    <property type="project" value="InterPro"/>
</dbReference>
<organism evidence="4 5">
    <name type="scientific">Acanthosepion pharaonis</name>
    <name type="common">Pharaoh cuttlefish</name>
    <name type="synonym">Sepia pharaonis</name>
    <dbReference type="NCBI Taxonomy" id="158019"/>
    <lineage>
        <taxon>Eukaryota</taxon>
        <taxon>Metazoa</taxon>
        <taxon>Spiralia</taxon>
        <taxon>Lophotrochozoa</taxon>
        <taxon>Mollusca</taxon>
        <taxon>Cephalopoda</taxon>
        <taxon>Coleoidea</taxon>
        <taxon>Decapodiformes</taxon>
        <taxon>Sepiida</taxon>
        <taxon>Sepiina</taxon>
        <taxon>Sepiidae</taxon>
        <taxon>Acanthosepion</taxon>
    </lineage>
</organism>
<dbReference type="OrthoDB" id="10044099at2759"/>
<feature type="coiled-coil region" evidence="1">
    <location>
        <begin position="392"/>
        <end position="419"/>
    </location>
</feature>
<comment type="caution">
    <text evidence="4">The sequence shown here is derived from an EMBL/GenBank/DDBJ whole genome shotgun (WGS) entry which is preliminary data.</text>
</comment>
<reference evidence="4" key="1">
    <citation type="submission" date="2021-01" db="EMBL/GenBank/DDBJ databases">
        <authorList>
            <person name="Li R."/>
            <person name="Bekaert M."/>
        </authorList>
    </citation>
    <scope>NUCLEOTIDE SEQUENCE</scope>
    <source>
        <strain evidence="4">Farmed</strain>
    </source>
</reference>
<keyword evidence="1" id="KW-0175">Coiled coil</keyword>
<feature type="region of interest" description="Disordered" evidence="2">
    <location>
        <begin position="76"/>
        <end position="96"/>
    </location>
</feature>
<dbReference type="GO" id="GO:0032467">
    <property type="term" value="P:positive regulation of cytokinesis"/>
    <property type="evidence" value="ECO:0007669"/>
    <property type="project" value="InterPro"/>
</dbReference>
<gene>
    <name evidence="4" type="ORF">SPHA_45295</name>
</gene>
<evidence type="ECO:0000313" key="5">
    <source>
        <dbReference type="Proteomes" id="UP000597762"/>
    </source>
</evidence>
<feature type="domain" description="Centrosome and spindle pole-associated protein 1 C-terminal" evidence="3">
    <location>
        <begin position="949"/>
        <end position="1004"/>
    </location>
</feature>
<dbReference type="GO" id="GO:0005813">
    <property type="term" value="C:centrosome"/>
    <property type="evidence" value="ECO:0007669"/>
    <property type="project" value="InterPro"/>
</dbReference>
<dbReference type="InterPro" id="IPR058191">
    <property type="entry name" value="CSPP1_C"/>
</dbReference>
<protein>
    <submittedName>
        <fullName evidence="4">CSPP1</fullName>
    </submittedName>
</protein>
<dbReference type="PANTHER" id="PTHR21616">
    <property type="entry name" value="CENTROSOME SPINDLE POLE ASSOCIATED PROTEIN"/>
    <property type="match status" value="1"/>
</dbReference>
<evidence type="ECO:0000259" key="3">
    <source>
        <dbReference type="Pfam" id="PF24578"/>
    </source>
</evidence>
<dbReference type="Proteomes" id="UP000597762">
    <property type="component" value="Unassembled WGS sequence"/>
</dbReference>
<feature type="compositionally biased region" description="Polar residues" evidence="2">
    <location>
        <begin position="817"/>
        <end position="826"/>
    </location>
</feature>
<dbReference type="AlphaFoldDB" id="A0A812D4T6"/>
<feature type="region of interest" description="Disordered" evidence="2">
    <location>
        <begin position="1050"/>
        <end position="1071"/>
    </location>
</feature>
<evidence type="ECO:0000256" key="2">
    <source>
        <dbReference type="SAM" id="MobiDB-lite"/>
    </source>
</evidence>
<dbReference type="InterPro" id="IPR026708">
    <property type="entry name" value="CSPP1"/>
</dbReference>
<dbReference type="GO" id="GO:0005874">
    <property type="term" value="C:microtubule"/>
    <property type="evidence" value="ECO:0007669"/>
    <property type="project" value="InterPro"/>
</dbReference>
<dbReference type="Pfam" id="PF24578">
    <property type="entry name" value="CSPP1_C"/>
    <property type="match status" value="1"/>
</dbReference>
<feature type="region of interest" description="Disordered" evidence="2">
    <location>
        <begin position="691"/>
        <end position="713"/>
    </location>
</feature>